<dbReference type="GO" id="GO:0008955">
    <property type="term" value="F:peptidoglycan glycosyltransferase activity"/>
    <property type="evidence" value="ECO:0007669"/>
    <property type="project" value="UniProtKB-EC"/>
</dbReference>
<comment type="similarity">
    <text evidence="3">In the N-terminal section; belongs to the glycosyltransferase 51 family.</text>
</comment>
<keyword evidence="6" id="KW-0645">Protease</keyword>
<dbReference type="InterPro" id="IPR036950">
    <property type="entry name" value="PBP_transglycosylase"/>
</dbReference>
<evidence type="ECO:0000256" key="4">
    <source>
        <dbReference type="ARBA" id="ARBA00022475"/>
    </source>
</evidence>
<dbReference type="InterPro" id="IPR012338">
    <property type="entry name" value="Beta-lactam/transpept-like"/>
</dbReference>
<keyword evidence="5" id="KW-0121">Carboxypeptidase</keyword>
<evidence type="ECO:0000256" key="10">
    <source>
        <dbReference type="ARBA" id="ARBA00022960"/>
    </source>
</evidence>
<evidence type="ECO:0000256" key="3">
    <source>
        <dbReference type="ARBA" id="ARBA00007739"/>
    </source>
</evidence>
<dbReference type="GO" id="GO:0006508">
    <property type="term" value="P:proteolysis"/>
    <property type="evidence" value="ECO:0007669"/>
    <property type="project" value="UniProtKB-KW"/>
</dbReference>
<keyword evidence="9" id="KW-0378">Hydrolase</keyword>
<accession>A0A1G2LVV0</accession>
<keyword evidence="12" id="KW-0472">Membrane</keyword>
<dbReference type="Gene3D" id="3.40.710.10">
    <property type="entry name" value="DD-peptidase/beta-lactamase superfamily"/>
    <property type="match status" value="1"/>
</dbReference>
<evidence type="ECO:0000256" key="5">
    <source>
        <dbReference type="ARBA" id="ARBA00022645"/>
    </source>
</evidence>
<evidence type="ECO:0000256" key="7">
    <source>
        <dbReference type="ARBA" id="ARBA00022676"/>
    </source>
</evidence>
<dbReference type="SUPFAM" id="SSF56601">
    <property type="entry name" value="beta-lactamase/transpeptidase-like"/>
    <property type="match status" value="1"/>
</dbReference>
<name>A0A1G2LVV0_9BACT</name>
<evidence type="ECO:0000256" key="12">
    <source>
        <dbReference type="ARBA" id="ARBA00023136"/>
    </source>
</evidence>
<keyword evidence="13" id="KW-0511">Multifunctional enzyme</keyword>
<evidence type="ECO:0000256" key="9">
    <source>
        <dbReference type="ARBA" id="ARBA00022801"/>
    </source>
</evidence>
<dbReference type="InterPro" id="IPR050396">
    <property type="entry name" value="Glycosyltr_51/Transpeptidase"/>
</dbReference>
<evidence type="ECO:0000256" key="6">
    <source>
        <dbReference type="ARBA" id="ARBA00022670"/>
    </source>
</evidence>
<comment type="subcellular location">
    <subcellularLocation>
        <location evidence="1">Cell membrane</location>
    </subcellularLocation>
</comment>
<dbReference type="GO" id="GO:0030288">
    <property type="term" value="C:outer membrane-bounded periplasmic space"/>
    <property type="evidence" value="ECO:0007669"/>
    <property type="project" value="TreeGrafter"/>
</dbReference>
<keyword evidence="8" id="KW-0808">Transferase</keyword>
<keyword evidence="10" id="KW-0133">Cell shape</keyword>
<evidence type="ECO:0000256" key="13">
    <source>
        <dbReference type="ARBA" id="ARBA00023268"/>
    </source>
</evidence>
<dbReference type="Proteomes" id="UP000178116">
    <property type="component" value="Unassembled WGS sequence"/>
</dbReference>
<dbReference type="NCBIfam" id="TIGR02074">
    <property type="entry name" value="PBP_1a_fam"/>
    <property type="match status" value="1"/>
</dbReference>
<dbReference type="GO" id="GO:0009252">
    <property type="term" value="P:peptidoglycan biosynthetic process"/>
    <property type="evidence" value="ECO:0007669"/>
    <property type="project" value="UniProtKB-KW"/>
</dbReference>
<evidence type="ECO:0000259" key="18">
    <source>
        <dbReference type="Pfam" id="PF00912"/>
    </source>
</evidence>
<evidence type="ECO:0000256" key="1">
    <source>
        <dbReference type="ARBA" id="ARBA00004236"/>
    </source>
</evidence>
<dbReference type="InterPro" id="IPR001460">
    <property type="entry name" value="PCN-bd_Tpept"/>
</dbReference>
<evidence type="ECO:0000313" key="19">
    <source>
        <dbReference type="EMBL" id="OHA15760.1"/>
    </source>
</evidence>
<evidence type="ECO:0000256" key="15">
    <source>
        <dbReference type="ARBA" id="ARBA00034000"/>
    </source>
</evidence>
<dbReference type="GO" id="GO:0008360">
    <property type="term" value="P:regulation of cell shape"/>
    <property type="evidence" value="ECO:0007669"/>
    <property type="project" value="UniProtKB-KW"/>
</dbReference>
<proteinExistence type="inferred from homology"/>
<evidence type="ECO:0000259" key="17">
    <source>
        <dbReference type="Pfam" id="PF00905"/>
    </source>
</evidence>
<dbReference type="EMBL" id="MHRA01000012">
    <property type="protein sequence ID" value="OHA15760.1"/>
    <property type="molecule type" value="Genomic_DNA"/>
</dbReference>
<evidence type="ECO:0000256" key="8">
    <source>
        <dbReference type="ARBA" id="ARBA00022679"/>
    </source>
</evidence>
<reference evidence="19 20" key="1">
    <citation type="journal article" date="2016" name="Nat. Commun.">
        <title>Thousands of microbial genomes shed light on interconnected biogeochemical processes in an aquifer system.</title>
        <authorList>
            <person name="Anantharaman K."/>
            <person name="Brown C.T."/>
            <person name="Hug L.A."/>
            <person name="Sharon I."/>
            <person name="Castelle C.J."/>
            <person name="Probst A.J."/>
            <person name="Thomas B.C."/>
            <person name="Singh A."/>
            <person name="Wilkins M.J."/>
            <person name="Karaoz U."/>
            <person name="Brodie E.L."/>
            <person name="Williams K.H."/>
            <person name="Hubbard S.S."/>
            <person name="Banfield J.F."/>
        </authorList>
    </citation>
    <scope>NUCLEOTIDE SEQUENCE [LARGE SCALE GENOMIC DNA]</scope>
</reference>
<evidence type="ECO:0000256" key="11">
    <source>
        <dbReference type="ARBA" id="ARBA00022984"/>
    </source>
</evidence>
<dbReference type="AlphaFoldDB" id="A0A1G2LVV0"/>
<dbReference type="SUPFAM" id="SSF53955">
    <property type="entry name" value="Lysozyme-like"/>
    <property type="match status" value="1"/>
</dbReference>
<evidence type="ECO:0000256" key="16">
    <source>
        <dbReference type="ARBA" id="ARBA00049902"/>
    </source>
</evidence>
<dbReference type="FunFam" id="1.10.3810.10:FF:000001">
    <property type="entry name" value="Penicillin-binding protein 1A"/>
    <property type="match status" value="1"/>
</dbReference>
<evidence type="ECO:0000256" key="2">
    <source>
        <dbReference type="ARBA" id="ARBA00007090"/>
    </source>
</evidence>
<organism evidence="19 20">
    <name type="scientific">Candidatus Tagabacteria bacterium RIFCSPLOWO2_01_FULL_42_9</name>
    <dbReference type="NCBI Taxonomy" id="1802296"/>
    <lineage>
        <taxon>Bacteria</taxon>
        <taxon>Candidatus Tagaibacteriota</taxon>
    </lineage>
</organism>
<dbReference type="GO" id="GO:0071555">
    <property type="term" value="P:cell wall organization"/>
    <property type="evidence" value="ECO:0007669"/>
    <property type="project" value="UniProtKB-KW"/>
</dbReference>
<comment type="catalytic activity">
    <reaction evidence="16">
        <text>[GlcNAc-(1-&gt;4)-Mur2Ac(oyl-L-Ala-gamma-D-Glu-L-Lys-D-Ala-D-Ala)](n)-di-trans,octa-cis-undecaprenyl diphosphate + beta-D-GlcNAc-(1-&gt;4)-Mur2Ac(oyl-L-Ala-gamma-D-Glu-L-Lys-D-Ala-D-Ala)-di-trans,octa-cis-undecaprenyl diphosphate = [GlcNAc-(1-&gt;4)-Mur2Ac(oyl-L-Ala-gamma-D-Glu-L-Lys-D-Ala-D-Ala)](n+1)-di-trans,octa-cis-undecaprenyl diphosphate + di-trans,octa-cis-undecaprenyl diphosphate + H(+)</text>
        <dbReference type="Rhea" id="RHEA:23708"/>
        <dbReference type="Rhea" id="RHEA-COMP:9602"/>
        <dbReference type="Rhea" id="RHEA-COMP:9603"/>
        <dbReference type="ChEBI" id="CHEBI:15378"/>
        <dbReference type="ChEBI" id="CHEBI:58405"/>
        <dbReference type="ChEBI" id="CHEBI:60033"/>
        <dbReference type="ChEBI" id="CHEBI:78435"/>
        <dbReference type="EC" id="2.4.99.28"/>
    </reaction>
</comment>
<comment type="catalytic activity">
    <reaction evidence="15">
        <text>Preferential cleavage: (Ac)2-L-Lys-D-Ala-|-D-Ala. Also transpeptidation of peptidyl-alanyl moieties that are N-acyl substituents of D-alanine.</text>
        <dbReference type="EC" id="3.4.16.4"/>
    </reaction>
</comment>
<dbReference type="GO" id="GO:0008658">
    <property type="term" value="F:penicillin binding"/>
    <property type="evidence" value="ECO:0007669"/>
    <property type="project" value="InterPro"/>
</dbReference>
<feature type="domain" description="Penicillin-binding protein transpeptidase" evidence="17">
    <location>
        <begin position="331"/>
        <end position="624"/>
    </location>
</feature>
<evidence type="ECO:0000313" key="20">
    <source>
        <dbReference type="Proteomes" id="UP000178116"/>
    </source>
</evidence>
<gene>
    <name evidence="19" type="ORF">A3A10_03165</name>
</gene>
<dbReference type="PANTHER" id="PTHR32282">
    <property type="entry name" value="BINDING PROTEIN TRANSPEPTIDASE, PUTATIVE-RELATED"/>
    <property type="match status" value="1"/>
</dbReference>
<comment type="similarity">
    <text evidence="2">In the C-terminal section; belongs to the transpeptidase family.</text>
</comment>
<protein>
    <submittedName>
        <fullName evidence="19">Uncharacterized protein</fullName>
    </submittedName>
</protein>
<feature type="domain" description="Glycosyl transferase family 51" evidence="18">
    <location>
        <begin position="71"/>
        <end position="239"/>
    </location>
</feature>
<keyword evidence="4" id="KW-1003">Cell membrane</keyword>
<dbReference type="Gene3D" id="1.10.3810.10">
    <property type="entry name" value="Biosynthetic peptidoglycan transglycosylase-like"/>
    <property type="match status" value="1"/>
</dbReference>
<dbReference type="Pfam" id="PF00912">
    <property type="entry name" value="Transgly"/>
    <property type="match status" value="1"/>
</dbReference>
<dbReference type="InterPro" id="IPR023346">
    <property type="entry name" value="Lysozyme-like_dom_sf"/>
</dbReference>
<keyword evidence="11" id="KW-0573">Peptidoglycan synthesis</keyword>
<dbReference type="Pfam" id="PF00905">
    <property type="entry name" value="Transpeptidase"/>
    <property type="match status" value="1"/>
</dbReference>
<keyword evidence="7" id="KW-0328">Glycosyltransferase</keyword>
<evidence type="ECO:0000256" key="14">
    <source>
        <dbReference type="ARBA" id="ARBA00023316"/>
    </source>
</evidence>
<dbReference type="GO" id="GO:0009002">
    <property type="term" value="F:serine-type D-Ala-D-Ala carboxypeptidase activity"/>
    <property type="evidence" value="ECO:0007669"/>
    <property type="project" value="UniProtKB-EC"/>
</dbReference>
<dbReference type="PANTHER" id="PTHR32282:SF11">
    <property type="entry name" value="PENICILLIN-BINDING PROTEIN 1B"/>
    <property type="match status" value="1"/>
</dbReference>
<keyword evidence="14" id="KW-0961">Cell wall biogenesis/degradation</keyword>
<dbReference type="GO" id="GO:0005886">
    <property type="term" value="C:plasma membrane"/>
    <property type="evidence" value="ECO:0007669"/>
    <property type="project" value="UniProtKB-SubCell"/>
</dbReference>
<comment type="caution">
    <text evidence="19">The sequence shown here is derived from an EMBL/GenBank/DDBJ whole genome shotgun (WGS) entry which is preliminary data.</text>
</comment>
<sequence length="850" mass="95455">MAYRRKKFIRTFLKFAFFLATIIFFIGAVISAVWASRLSIPDFQSFESRKVVQSTKIYDNRGEILLYDIYQDISRTVVPFEEIPRHVKNATVAIEDSEFYQHSGVNPKSILRAFLVNLGSGFIQQGGSTITQQLAKKALLTSEKSYARKIKEVIIAFKLERVFSKEEILGFYLNEISYGGSNYGIEAASLYFFGKNAKDLNLTEAAYLAALPQAPTYYSPYGSHREELNKRKNLVLKRMLDLGFITEEEFNETQEQKAIFAGRSEKNIKAPHFVMYVKSYLEEKYGKDLVEEGGLKVITTLDWNLQQKAETIVADYAKENVVKFNAYNAGLTAIDPKTGKILAMVGSKDYFGKPEPEGCAPGINCLFEGNFNVTTAPRQPGSAFKPFAYAAAFKKGYAPETVIFDLKTEFNSSCNPDGAPKEGIKEEECYRPENYDNQFRGPISFKNALAQSINVASVKVLYLAGINDSLRTAQDLGITTLIDPGKYGLTLVLGGGETKLLEMTASYGVFANDGVKNPVVAVDRIENGKGEILEKFTGRPKQMLEPNISRMITNILSDNEARAPAFGSQSYLYFQGRDVAAKTGTTNDYRDAWVIGYTPNLAVGAWVGNNNNDSMEKKVAGFIVAPMWHAFLKEALENIPQEKFLKPEPTPKDIKPILKGEWKGGNAYLVDSISKKRATEYTPKELAEEKVLTQIHSILYWVKKDDPAGPAPENPGLDPQFILWEKPIRDWVLSQNIKEETIDDIPQDLDDIHLPAYVPKITITAPRAGAVQSFDEPIAVKISYQSRFPLKRIDFFWGDAYLGSSEQHPFDFSFIPQNFPEKKLQENLRLIAYDSVLNRGKADIFLQFNP</sequence>
<dbReference type="InterPro" id="IPR001264">
    <property type="entry name" value="Glyco_trans_51"/>
</dbReference>